<keyword evidence="1" id="KW-0808">Transferase</keyword>
<evidence type="ECO:0000256" key="1">
    <source>
        <dbReference type="ARBA" id="ARBA00022679"/>
    </source>
</evidence>
<dbReference type="EMBL" id="UINC01097512">
    <property type="protein sequence ID" value="SVC55276.1"/>
    <property type="molecule type" value="Genomic_DNA"/>
</dbReference>
<protein>
    <recommendedName>
        <fullName evidence="5">Arsenite methyltransferase</fullName>
        <ecNumber evidence="4">2.1.1.137</ecNumber>
    </recommendedName>
</protein>
<evidence type="ECO:0000256" key="3">
    <source>
        <dbReference type="ARBA" id="ARBA00034487"/>
    </source>
</evidence>
<evidence type="ECO:0000256" key="2">
    <source>
        <dbReference type="ARBA" id="ARBA00022691"/>
    </source>
</evidence>
<evidence type="ECO:0000259" key="9">
    <source>
        <dbReference type="Pfam" id="PF13847"/>
    </source>
</evidence>
<sequence>VDQGLYSQDELSLVPELALNLLRGCGNPTGFANLQLGDVVVDFGSGGGIDVILAAHKVGSRGRVIGIDFASQMIERAKQTVAEMGFQDRNIELRVSDMTRTQLPDRFADVVISNCVINLCPDKDAVYQEAFRILGPKGRLAISDIALTEEINPKLREGFQSIWAGCLGGAIPEEEYWQVVQRAGFEGIQIVARHTLTHEELETMACCPGDDFTPSPAIEHVAAVQEKVTSVKFTAVKRFHIDKEHQFPDQTEGKKEEGLRG</sequence>
<evidence type="ECO:0000256" key="7">
    <source>
        <dbReference type="ARBA" id="ARBA00047943"/>
    </source>
</evidence>
<dbReference type="AlphaFoldDB" id="A0A382N2H1"/>
<name>A0A382N2H1_9ZZZZ</name>
<reference evidence="10" key="1">
    <citation type="submission" date="2018-05" db="EMBL/GenBank/DDBJ databases">
        <authorList>
            <person name="Lanie J.A."/>
            <person name="Ng W.-L."/>
            <person name="Kazmierczak K.M."/>
            <person name="Andrzejewski T.M."/>
            <person name="Davidsen T.M."/>
            <person name="Wayne K.J."/>
            <person name="Tettelin H."/>
            <person name="Glass J.I."/>
            <person name="Rusch D."/>
            <person name="Podicherti R."/>
            <person name="Tsui H.-C.T."/>
            <person name="Winkler M.E."/>
        </authorList>
    </citation>
    <scope>NUCLEOTIDE SEQUENCE</scope>
</reference>
<keyword evidence="2" id="KW-0949">S-adenosyl-L-methionine</keyword>
<dbReference type="InterPro" id="IPR029063">
    <property type="entry name" value="SAM-dependent_MTases_sf"/>
</dbReference>
<dbReference type="EC" id="2.1.1.137" evidence="4"/>
<dbReference type="CDD" id="cd02440">
    <property type="entry name" value="AdoMet_MTases"/>
    <property type="match status" value="1"/>
</dbReference>
<comment type="catalytic activity">
    <reaction evidence="6">
        <text>arsenic triglutathione + [thioredoxin]-dithiol + S-adenosyl-L-methionine + 2 H2O = methylarsonous acid + [thioredoxin]-disulfide + 3 glutathione + S-adenosyl-L-homocysteine + H(+)</text>
        <dbReference type="Rhea" id="RHEA:69460"/>
        <dbReference type="Rhea" id="RHEA-COMP:10698"/>
        <dbReference type="Rhea" id="RHEA-COMP:10700"/>
        <dbReference type="ChEBI" id="CHEBI:15377"/>
        <dbReference type="ChEBI" id="CHEBI:15378"/>
        <dbReference type="ChEBI" id="CHEBI:17826"/>
        <dbReference type="ChEBI" id="CHEBI:29950"/>
        <dbReference type="ChEBI" id="CHEBI:50058"/>
        <dbReference type="ChEBI" id="CHEBI:57856"/>
        <dbReference type="ChEBI" id="CHEBI:57925"/>
        <dbReference type="ChEBI" id="CHEBI:59789"/>
        <dbReference type="ChEBI" id="CHEBI:183640"/>
        <dbReference type="EC" id="2.1.1.137"/>
    </reaction>
</comment>
<dbReference type="InterPro" id="IPR025714">
    <property type="entry name" value="Methyltranfer_dom"/>
</dbReference>
<dbReference type="GO" id="GO:0030791">
    <property type="term" value="F:arsenite methyltransferase activity"/>
    <property type="evidence" value="ECO:0007669"/>
    <property type="project" value="UniProtKB-EC"/>
</dbReference>
<dbReference type="Gene3D" id="3.40.50.150">
    <property type="entry name" value="Vaccinia Virus protein VP39"/>
    <property type="match status" value="1"/>
</dbReference>
<comment type="catalytic activity">
    <reaction evidence="8">
        <text>arsenic triglutathione + 3 [thioredoxin]-dithiol + 3 S-adenosyl-L-methionine = trimethylarsine + 3 [thioredoxin]-disulfide + 3 glutathione + 3 S-adenosyl-L-homocysteine + 3 H(+)</text>
        <dbReference type="Rhea" id="RHEA:69432"/>
        <dbReference type="Rhea" id="RHEA-COMP:10698"/>
        <dbReference type="Rhea" id="RHEA-COMP:10700"/>
        <dbReference type="ChEBI" id="CHEBI:15378"/>
        <dbReference type="ChEBI" id="CHEBI:27130"/>
        <dbReference type="ChEBI" id="CHEBI:29950"/>
        <dbReference type="ChEBI" id="CHEBI:50058"/>
        <dbReference type="ChEBI" id="CHEBI:57856"/>
        <dbReference type="ChEBI" id="CHEBI:57925"/>
        <dbReference type="ChEBI" id="CHEBI:59789"/>
        <dbReference type="ChEBI" id="CHEBI:183640"/>
        <dbReference type="EC" id="2.1.1.137"/>
    </reaction>
</comment>
<dbReference type="PANTHER" id="PTHR43675:SF8">
    <property type="entry name" value="ARSENITE METHYLTRANSFERASE"/>
    <property type="match status" value="1"/>
</dbReference>
<gene>
    <name evidence="10" type="ORF">METZ01_LOCUS308130</name>
</gene>
<evidence type="ECO:0000256" key="8">
    <source>
        <dbReference type="ARBA" id="ARBA00048428"/>
    </source>
</evidence>
<dbReference type="PANTHER" id="PTHR43675">
    <property type="entry name" value="ARSENITE METHYLTRANSFERASE"/>
    <property type="match status" value="1"/>
</dbReference>
<comment type="similarity">
    <text evidence="3">Belongs to the methyltransferase superfamily. Arsenite methyltransferase family.</text>
</comment>
<dbReference type="InterPro" id="IPR026669">
    <property type="entry name" value="Arsenite_MeTrfase-like"/>
</dbReference>
<organism evidence="10">
    <name type="scientific">marine metagenome</name>
    <dbReference type="NCBI Taxonomy" id="408172"/>
    <lineage>
        <taxon>unclassified sequences</taxon>
        <taxon>metagenomes</taxon>
        <taxon>ecological metagenomes</taxon>
    </lineage>
</organism>
<dbReference type="SUPFAM" id="SSF53335">
    <property type="entry name" value="S-adenosyl-L-methionine-dependent methyltransferases"/>
    <property type="match status" value="1"/>
</dbReference>
<feature type="non-terminal residue" evidence="10">
    <location>
        <position position="1"/>
    </location>
</feature>
<evidence type="ECO:0000256" key="6">
    <source>
        <dbReference type="ARBA" id="ARBA00047941"/>
    </source>
</evidence>
<evidence type="ECO:0000313" key="10">
    <source>
        <dbReference type="EMBL" id="SVC55276.1"/>
    </source>
</evidence>
<proteinExistence type="inferred from homology"/>
<feature type="non-terminal residue" evidence="10">
    <location>
        <position position="261"/>
    </location>
</feature>
<comment type="catalytic activity">
    <reaction evidence="7">
        <text>arsenic triglutathione + 2 [thioredoxin]-dithiol + 2 S-adenosyl-L-methionine + H2O = dimethylarsinous acid + 2 [thioredoxin]-disulfide + 3 glutathione + 2 S-adenosyl-L-homocysteine + 2 H(+)</text>
        <dbReference type="Rhea" id="RHEA:69464"/>
        <dbReference type="Rhea" id="RHEA-COMP:10698"/>
        <dbReference type="Rhea" id="RHEA-COMP:10700"/>
        <dbReference type="ChEBI" id="CHEBI:15377"/>
        <dbReference type="ChEBI" id="CHEBI:15378"/>
        <dbReference type="ChEBI" id="CHEBI:23808"/>
        <dbReference type="ChEBI" id="CHEBI:29950"/>
        <dbReference type="ChEBI" id="CHEBI:50058"/>
        <dbReference type="ChEBI" id="CHEBI:57856"/>
        <dbReference type="ChEBI" id="CHEBI:57925"/>
        <dbReference type="ChEBI" id="CHEBI:59789"/>
        <dbReference type="ChEBI" id="CHEBI:183640"/>
        <dbReference type="EC" id="2.1.1.137"/>
    </reaction>
</comment>
<feature type="domain" description="Methyltransferase" evidence="9">
    <location>
        <begin position="37"/>
        <end position="184"/>
    </location>
</feature>
<evidence type="ECO:0000256" key="5">
    <source>
        <dbReference type="ARBA" id="ARBA00034545"/>
    </source>
</evidence>
<dbReference type="Pfam" id="PF13847">
    <property type="entry name" value="Methyltransf_31"/>
    <property type="match status" value="1"/>
</dbReference>
<accession>A0A382N2H1</accession>
<evidence type="ECO:0000256" key="4">
    <source>
        <dbReference type="ARBA" id="ARBA00034521"/>
    </source>
</evidence>